<comment type="similarity">
    <text evidence="1 4">Belongs to the bacterial ribosomal protein bL19 family.</text>
</comment>
<dbReference type="AlphaFoldDB" id="A0A5B8XDK9"/>
<evidence type="ECO:0000313" key="5">
    <source>
        <dbReference type="EMBL" id="QED22965.1"/>
    </source>
</evidence>
<sequence>MKSLKMKIAAFNQIERDRLMSGKVIEDFRPGDVISVEYKQNAKQKDNFFVGTCIGVTKKGIMSKVTVLKMSSHGVQIVRSFITSHPSVISIKLNRKAKKHNRAKLYYLKSKADKV</sequence>
<dbReference type="PRINTS" id="PR00061">
    <property type="entry name" value="RIBOSOMALL19"/>
</dbReference>
<dbReference type="GO" id="GO:0006412">
    <property type="term" value="P:translation"/>
    <property type="evidence" value="ECO:0007669"/>
    <property type="project" value="InterPro"/>
</dbReference>
<dbReference type="PANTHER" id="PTHR15680:SF9">
    <property type="entry name" value="LARGE RIBOSOMAL SUBUNIT PROTEIN BL19M"/>
    <property type="match status" value="1"/>
</dbReference>
<dbReference type="RefSeq" id="WP_146820272.1">
    <property type="nucleotide sequence ID" value="NZ_CP029077.1"/>
</dbReference>
<evidence type="ECO:0000256" key="3">
    <source>
        <dbReference type="ARBA" id="ARBA00023274"/>
    </source>
</evidence>
<dbReference type="EMBL" id="CP029077">
    <property type="protein sequence ID" value="QED22965.1"/>
    <property type="molecule type" value="Genomic_DNA"/>
</dbReference>
<dbReference type="GO" id="GO:1990904">
    <property type="term" value="C:ribonucleoprotein complex"/>
    <property type="evidence" value="ECO:0007669"/>
    <property type="project" value="UniProtKB-KW"/>
</dbReference>
<keyword evidence="6" id="KW-1185">Reference proteome</keyword>
<reference evidence="5 6" key="1">
    <citation type="journal article" date="2019" name="ISME J.">
        <title>Deianiraea, an extracellular bacterium associated with the ciliate Paramecium, suggests an alternative scenario for the evolution of Rickettsiales.</title>
        <authorList>
            <person name="Castelli M."/>
            <person name="Sabaneyeva E."/>
            <person name="Lanzoni O."/>
            <person name="Lebedeva N."/>
            <person name="Floriano A.M."/>
            <person name="Gaiarsa S."/>
            <person name="Benken K."/>
            <person name="Modeo L."/>
            <person name="Bandi C."/>
            <person name="Potekhin A."/>
            <person name="Sassera D."/>
            <person name="Petroni G."/>
        </authorList>
    </citation>
    <scope>NUCLEOTIDE SEQUENCE [LARGE SCALE GENOMIC DNA]</scope>
    <source>
        <strain evidence="5">CyL4-1</strain>
    </source>
</reference>
<dbReference type="InterPro" id="IPR001857">
    <property type="entry name" value="Ribosomal_bL19"/>
</dbReference>
<evidence type="ECO:0000256" key="4">
    <source>
        <dbReference type="RuleBase" id="RU000559"/>
    </source>
</evidence>
<dbReference type="GO" id="GO:0005840">
    <property type="term" value="C:ribosome"/>
    <property type="evidence" value="ECO:0007669"/>
    <property type="project" value="UniProtKB-KW"/>
</dbReference>
<dbReference type="PANTHER" id="PTHR15680">
    <property type="entry name" value="RIBOSOMAL PROTEIN L19"/>
    <property type="match status" value="1"/>
</dbReference>
<dbReference type="Proteomes" id="UP000321934">
    <property type="component" value="Chromosome"/>
</dbReference>
<proteinExistence type="inferred from homology"/>
<dbReference type="Gene3D" id="2.30.30.790">
    <property type="match status" value="1"/>
</dbReference>
<comment type="function">
    <text evidence="4">This protein is located at the 30S-50S ribosomal subunit interface and may play a role in the structure and function of the aminoacyl-tRNA binding site.</text>
</comment>
<dbReference type="OrthoDB" id="9803541at2"/>
<keyword evidence="3 4" id="KW-0687">Ribonucleoprotein</keyword>
<organism evidence="5 6">
    <name type="scientific">Candidatus Deianiraea vastatrix</name>
    <dbReference type="NCBI Taxonomy" id="2163644"/>
    <lineage>
        <taxon>Bacteria</taxon>
        <taxon>Pseudomonadati</taxon>
        <taxon>Pseudomonadota</taxon>
        <taxon>Alphaproteobacteria</taxon>
        <taxon>Rickettsiales</taxon>
        <taxon>Candidatus Deianiraeaceae</taxon>
        <taxon>Candidatus Deianiraea</taxon>
    </lineage>
</organism>
<evidence type="ECO:0000313" key="6">
    <source>
        <dbReference type="Proteomes" id="UP000321934"/>
    </source>
</evidence>
<dbReference type="InterPro" id="IPR008991">
    <property type="entry name" value="Translation_prot_SH3-like_sf"/>
</dbReference>
<dbReference type="Pfam" id="PF01245">
    <property type="entry name" value="Ribosomal_L19"/>
    <property type="match status" value="1"/>
</dbReference>
<keyword evidence="2 5" id="KW-0689">Ribosomal protein</keyword>
<dbReference type="GO" id="GO:0003735">
    <property type="term" value="F:structural constituent of ribosome"/>
    <property type="evidence" value="ECO:0007669"/>
    <property type="project" value="InterPro"/>
</dbReference>
<evidence type="ECO:0000256" key="2">
    <source>
        <dbReference type="ARBA" id="ARBA00022980"/>
    </source>
</evidence>
<dbReference type="InterPro" id="IPR038657">
    <property type="entry name" value="Ribosomal_bL19_sf"/>
</dbReference>
<accession>A0A5B8XDK9</accession>
<gene>
    <name evidence="5" type="ORF">Deia_00155</name>
</gene>
<evidence type="ECO:0000256" key="1">
    <source>
        <dbReference type="ARBA" id="ARBA00005781"/>
    </source>
</evidence>
<name>A0A5B8XDK9_9RICK</name>
<dbReference type="SUPFAM" id="SSF50104">
    <property type="entry name" value="Translation proteins SH3-like domain"/>
    <property type="match status" value="1"/>
</dbReference>
<protein>
    <recommendedName>
        <fullName evidence="4">50S ribosomal protein L19</fullName>
    </recommendedName>
</protein>